<sequence length="75" mass="8093">MLSHSSSGPKELRPSVSNYVLQLSSSEDPHSPVAFFYILDSGGGSCPEVISSAQVEWFNSTTQKINPDSSLKVAY</sequence>
<organism evidence="1 2">
    <name type="scientific">Trema orientale</name>
    <name type="common">Charcoal tree</name>
    <name type="synonym">Celtis orientalis</name>
    <dbReference type="NCBI Taxonomy" id="63057"/>
    <lineage>
        <taxon>Eukaryota</taxon>
        <taxon>Viridiplantae</taxon>
        <taxon>Streptophyta</taxon>
        <taxon>Embryophyta</taxon>
        <taxon>Tracheophyta</taxon>
        <taxon>Spermatophyta</taxon>
        <taxon>Magnoliopsida</taxon>
        <taxon>eudicotyledons</taxon>
        <taxon>Gunneridae</taxon>
        <taxon>Pentapetalae</taxon>
        <taxon>rosids</taxon>
        <taxon>fabids</taxon>
        <taxon>Rosales</taxon>
        <taxon>Cannabaceae</taxon>
        <taxon>Trema</taxon>
    </lineage>
</organism>
<protein>
    <submittedName>
        <fullName evidence="1">Uncharacterized protein</fullName>
    </submittedName>
</protein>
<dbReference type="InParanoid" id="A0A2P5CUS8"/>
<dbReference type="Proteomes" id="UP000237000">
    <property type="component" value="Unassembled WGS sequence"/>
</dbReference>
<dbReference type="AlphaFoldDB" id="A0A2P5CUS8"/>
<dbReference type="PANTHER" id="PTHR32440">
    <property type="entry name" value="PHOSPHATASE DCR2-RELATED-RELATED"/>
    <property type="match status" value="1"/>
</dbReference>
<gene>
    <name evidence="1" type="ORF">TorRG33x02_272300</name>
</gene>
<accession>A0A2P5CUS8</accession>
<name>A0A2P5CUS8_TREOI</name>
<dbReference type="EMBL" id="JXTC01000325">
    <property type="protein sequence ID" value="PON64814.1"/>
    <property type="molecule type" value="Genomic_DNA"/>
</dbReference>
<evidence type="ECO:0000313" key="1">
    <source>
        <dbReference type="EMBL" id="PON64814.1"/>
    </source>
</evidence>
<dbReference type="PANTHER" id="PTHR32440:SF11">
    <property type="entry name" value="METALLOPHOSPHOESTERASE DOMAIN-CONTAINING PROTEIN"/>
    <property type="match status" value="1"/>
</dbReference>
<reference evidence="2" key="1">
    <citation type="submission" date="2016-06" db="EMBL/GenBank/DDBJ databases">
        <title>Parallel loss of symbiosis genes in relatives of nitrogen-fixing non-legume Parasponia.</title>
        <authorList>
            <person name="Van Velzen R."/>
            <person name="Holmer R."/>
            <person name="Bu F."/>
            <person name="Rutten L."/>
            <person name="Van Zeijl A."/>
            <person name="Liu W."/>
            <person name="Santuari L."/>
            <person name="Cao Q."/>
            <person name="Sharma T."/>
            <person name="Shen D."/>
            <person name="Roswanjaya Y."/>
            <person name="Wardhani T."/>
            <person name="Kalhor M.S."/>
            <person name="Jansen J."/>
            <person name="Van den Hoogen J."/>
            <person name="Gungor B."/>
            <person name="Hartog M."/>
            <person name="Hontelez J."/>
            <person name="Verver J."/>
            <person name="Yang W.-C."/>
            <person name="Schijlen E."/>
            <person name="Repin R."/>
            <person name="Schilthuizen M."/>
            <person name="Schranz E."/>
            <person name="Heidstra R."/>
            <person name="Miyata K."/>
            <person name="Fedorova E."/>
            <person name="Kohlen W."/>
            <person name="Bisseling T."/>
            <person name="Smit S."/>
            <person name="Geurts R."/>
        </authorList>
    </citation>
    <scope>NUCLEOTIDE SEQUENCE [LARGE SCALE GENOMIC DNA]</scope>
    <source>
        <strain evidence="2">cv. RG33-2</strain>
    </source>
</reference>
<keyword evidence="2" id="KW-1185">Reference proteome</keyword>
<proteinExistence type="predicted"/>
<dbReference type="GO" id="GO:0005737">
    <property type="term" value="C:cytoplasm"/>
    <property type="evidence" value="ECO:0007669"/>
    <property type="project" value="TreeGrafter"/>
</dbReference>
<evidence type="ECO:0000313" key="2">
    <source>
        <dbReference type="Proteomes" id="UP000237000"/>
    </source>
</evidence>
<dbReference type="STRING" id="63057.A0A2P5CUS8"/>
<comment type="caution">
    <text evidence="1">The sequence shown here is derived from an EMBL/GenBank/DDBJ whole genome shotgun (WGS) entry which is preliminary data.</text>
</comment>
<dbReference type="GO" id="GO:0016788">
    <property type="term" value="F:hydrolase activity, acting on ester bonds"/>
    <property type="evidence" value="ECO:0007669"/>
    <property type="project" value="TreeGrafter"/>
</dbReference>
<dbReference type="OrthoDB" id="1710675at2759"/>